<dbReference type="InterPro" id="IPR000560">
    <property type="entry name" value="His_Pase_clade-2"/>
</dbReference>
<name>A0A177CRY3_9PLEO</name>
<dbReference type="Pfam" id="PF00328">
    <property type="entry name" value="His_Phos_2"/>
    <property type="match status" value="1"/>
</dbReference>
<sequence>MLLSWTFSKRGRLPVLATIAKKQLRPIFTSSHCGPNLAVAPRGWVKILDPFSGSQQAQVPIQPQDHSQGYQFDPLLHLPGISPYFDAVGFGLEHKAPDGCNVTAASYLVRHGAIYANDKEYEEFIKPFLWKLEKHREGWSGPLAFMSEWQSPVEEDKLEELTPSGAVDAAKVGKHLLERYEDLVPNTKRILADKKSRTYDTAKNLITAWAHNDTVEIVRVTKNKNGAMEELIPHKSCDAFSKEPGAEEQETFINMYGASVSTRLAPHMPFKLTPKDVVGLQQLCGYESAIKGKRSEICAVFTDAEWMAYEYAWDLRYAYMVGPMNPLSPYLGFPWLHAQSKIFQSIDENGKPGGSWPDEQRFFLSFTHREVPPFVATALGLFNSSSNSREQFPADHINWTRAWRMADLIPFLGHVGMEKMTCERGAVSGDGPGEFIRFIANTAPRPIPDCQTGPGASCPLGDFEHLIGKGAKKHKDFHKVCDKKDKKNGKHE</sequence>
<dbReference type="OrthoDB" id="6509975at2759"/>
<dbReference type="PANTHER" id="PTHR20963:SF12">
    <property type="entry name" value="HISTIDINE ACID PHOSPHATASE"/>
    <property type="match status" value="1"/>
</dbReference>
<accession>A0A177CRY3</accession>
<dbReference type="EMBL" id="KV441549">
    <property type="protein sequence ID" value="OAG09537.1"/>
    <property type="molecule type" value="Genomic_DNA"/>
</dbReference>
<feature type="disulfide bond" evidence="3">
    <location>
        <begin position="284"/>
        <end position="298"/>
    </location>
</feature>
<dbReference type="Proteomes" id="UP000077069">
    <property type="component" value="Unassembled WGS sequence"/>
</dbReference>
<dbReference type="GeneID" id="28764772"/>
<dbReference type="STRING" id="1460663.A0A177CRY3"/>
<evidence type="ECO:0000313" key="4">
    <source>
        <dbReference type="EMBL" id="OAG09537.1"/>
    </source>
</evidence>
<protein>
    <submittedName>
        <fullName evidence="4">Histidine acid phosphatase-like protein</fullName>
    </submittedName>
</protein>
<evidence type="ECO:0000313" key="5">
    <source>
        <dbReference type="Proteomes" id="UP000077069"/>
    </source>
</evidence>
<dbReference type="FunFam" id="3.40.50.1240:FF:000065">
    <property type="entry name" value="Similar to histidine acid phosphatase"/>
    <property type="match status" value="1"/>
</dbReference>
<keyword evidence="1" id="KW-0378">Hydrolase</keyword>
<dbReference type="InterPro" id="IPR029033">
    <property type="entry name" value="His_PPase_superfam"/>
</dbReference>
<dbReference type="AlphaFoldDB" id="A0A177CRY3"/>
<keyword evidence="5" id="KW-1185">Reference proteome</keyword>
<organism evidence="4 5">
    <name type="scientific">Paraphaeosphaeria sporulosa</name>
    <dbReference type="NCBI Taxonomy" id="1460663"/>
    <lineage>
        <taxon>Eukaryota</taxon>
        <taxon>Fungi</taxon>
        <taxon>Dikarya</taxon>
        <taxon>Ascomycota</taxon>
        <taxon>Pezizomycotina</taxon>
        <taxon>Dothideomycetes</taxon>
        <taxon>Pleosporomycetidae</taxon>
        <taxon>Pleosporales</taxon>
        <taxon>Massarineae</taxon>
        <taxon>Didymosphaeriaceae</taxon>
        <taxon>Paraphaeosphaeria</taxon>
    </lineage>
</organism>
<evidence type="ECO:0000256" key="2">
    <source>
        <dbReference type="ARBA" id="ARBA00023180"/>
    </source>
</evidence>
<dbReference type="SUPFAM" id="SSF53254">
    <property type="entry name" value="Phosphoglycerate mutase-like"/>
    <property type="match status" value="1"/>
</dbReference>
<proteinExistence type="predicted"/>
<keyword evidence="3" id="KW-1015">Disulfide bond</keyword>
<keyword evidence="2" id="KW-0325">Glycoprotein</keyword>
<dbReference type="RefSeq" id="XP_018039902.1">
    <property type="nucleotide sequence ID" value="XM_018181286.1"/>
</dbReference>
<dbReference type="PIRSF" id="PIRSF000894">
    <property type="entry name" value="Acid_phosphatase"/>
    <property type="match status" value="1"/>
</dbReference>
<dbReference type="Gene3D" id="3.40.50.1240">
    <property type="entry name" value="Phosphoglycerate mutase-like"/>
    <property type="match status" value="1"/>
</dbReference>
<feature type="disulfide bond" evidence="3">
    <location>
        <begin position="450"/>
        <end position="458"/>
    </location>
</feature>
<reference evidence="4 5" key="1">
    <citation type="submission" date="2016-05" db="EMBL/GenBank/DDBJ databases">
        <title>Comparative analysis of secretome profiles of manganese(II)-oxidizing ascomycete fungi.</title>
        <authorList>
            <consortium name="DOE Joint Genome Institute"/>
            <person name="Zeiner C.A."/>
            <person name="Purvine S.O."/>
            <person name="Zink E.M."/>
            <person name="Wu S."/>
            <person name="Pasa-Tolic L."/>
            <person name="Chaput D.L."/>
            <person name="Haridas S."/>
            <person name="Grigoriev I.V."/>
            <person name="Santelli C.M."/>
            <person name="Hansel C.M."/>
        </authorList>
    </citation>
    <scope>NUCLEOTIDE SEQUENCE [LARGE SCALE GENOMIC DNA]</scope>
    <source>
        <strain evidence="4 5">AP3s5-JAC2a</strain>
    </source>
</reference>
<gene>
    <name evidence="4" type="ORF">CC84DRAFT_1193315</name>
</gene>
<dbReference type="PANTHER" id="PTHR20963">
    <property type="entry name" value="MULTIPLE INOSITOL POLYPHOSPHATE PHOSPHATASE-RELATED"/>
    <property type="match status" value="1"/>
</dbReference>
<feature type="disulfide bond" evidence="3">
    <location>
        <begin position="100"/>
        <end position="422"/>
    </location>
</feature>
<evidence type="ECO:0000256" key="3">
    <source>
        <dbReference type="PIRSR" id="PIRSR000894-2"/>
    </source>
</evidence>
<evidence type="ECO:0000256" key="1">
    <source>
        <dbReference type="ARBA" id="ARBA00022801"/>
    </source>
</evidence>
<dbReference type="GO" id="GO:0003993">
    <property type="term" value="F:acid phosphatase activity"/>
    <property type="evidence" value="ECO:0007669"/>
    <property type="project" value="TreeGrafter"/>
</dbReference>
<dbReference type="CDD" id="cd07061">
    <property type="entry name" value="HP_HAP_like"/>
    <property type="match status" value="1"/>
</dbReference>
<dbReference type="InParanoid" id="A0A177CRY3"/>
<dbReference type="InterPro" id="IPR016274">
    <property type="entry name" value="Histidine_acid_Pase_euk"/>
</dbReference>
<dbReference type="GO" id="GO:0009277">
    <property type="term" value="C:fungal-type cell wall"/>
    <property type="evidence" value="ECO:0007669"/>
    <property type="project" value="TreeGrafter"/>
</dbReference>